<proteinExistence type="predicted"/>
<dbReference type="Proteomes" id="UP000188268">
    <property type="component" value="Unassembled WGS sequence"/>
</dbReference>
<dbReference type="Gramene" id="OMO54165">
    <property type="protein sequence ID" value="OMO54165"/>
    <property type="gene ID" value="CCACVL1_28003"/>
</dbReference>
<organism evidence="2 3">
    <name type="scientific">Corchorus capsularis</name>
    <name type="common">Jute</name>
    <dbReference type="NCBI Taxonomy" id="210143"/>
    <lineage>
        <taxon>Eukaryota</taxon>
        <taxon>Viridiplantae</taxon>
        <taxon>Streptophyta</taxon>
        <taxon>Embryophyta</taxon>
        <taxon>Tracheophyta</taxon>
        <taxon>Spermatophyta</taxon>
        <taxon>Magnoliopsida</taxon>
        <taxon>eudicotyledons</taxon>
        <taxon>Gunneridae</taxon>
        <taxon>Pentapetalae</taxon>
        <taxon>rosids</taxon>
        <taxon>malvids</taxon>
        <taxon>Malvales</taxon>
        <taxon>Malvaceae</taxon>
        <taxon>Grewioideae</taxon>
        <taxon>Apeibeae</taxon>
        <taxon>Corchorus</taxon>
    </lineage>
</organism>
<dbReference type="EMBL" id="AWWV01015025">
    <property type="protein sequence ID" value="OMO54165.1"/>
    <property type="molecule type" value="Genomic_DNA"/>
</dbReference>
<name>A0A1R3G7U2_COCAP</name>
<sequence>MEMCSSKFHLWDDSGEERISQVWIKVEGVPLFLWHPNFFQEIASSWGKLIKVTDVTLERSTMVAAWFLIEVQNKACFPPIFVGSWRGFRFVLRISIDEKFTDEHPFESGGDGIVNVDGGSSNACSNSEEGMKSFCLEKETLEVRRTINDDSIEMVRETVSNGKHVESPKNALSLALGEVLLVGGGFIAENGKEVDSQNVSARNKEFSIGVGEDGYLQNLEVGPKKLSEECNSYTEALMCAGLEGMEESGAKHDGQRSEEGVSRGEVV</sequence>
<evidence type="ECO:0008006" key="4">
    <source>
        <dbReference type="Google" id="ProtNLM"/>
    </source>
</evidence>
<protein>
    <recommendedName>
        <fullName evidence="4">DUF4283 domain-containing protein</fullName>
    </recommendedName>
</protein>
<reference evidence="2 3" key="1">
    <citation type="submission" date="2013-09" db="EMBL/GenBank/DDBJ databases">
        <title>Corchorus capsularis genome sequencing.</title>
        <authorList>
            <person name="Alam M."/>
            <person name="Haque M.S."/>
            <person name="Islam M.S."/>
            <person name="Emdad E.M."/>
            <person name="Islam M.M."/>
            <person name="Ahmed B."/>
            <person name="Halim A."/>
            <person name="Hossen Q.M.M."/>
            <person name="Hossain M.Z."/>
            <person name="Ahmed R."/>
            <person name="Khan M.M."/>
            <person name="Islam R."/>
            <person name="Rashid M.M."/>
            <person name="Khan S.A."/>
            <person name="Rahman M.S."/>
            <person name="Alam M."/>
        </authorList>
    </citation>
    <scope>NUCLEOTIDE SEQUENCE [LARGE SCALE GENOMIC DNA]</scope>
    <source>
        <strain evidence="3">cv. CVL-1</strain>
        <tissue evidence="2">Whole seedling</tissue>
    </source>
</reference>
<gene>
    <name evidence="2" type="ORF">CCACVL1_28003</name>
</gene>
<dbReference type="OrthoDB" id="10556525at2759"/>
<feature type="region of interest" description="Disordered" evidence="1">
    <location>
        <begin position="248"/>
        <end position="267"/>
    </location>
</feature>
<evidence type="ECO:0000313" key="2">
    <source>
        <dbReference type="EMBL" id="OMO54165.1"/>
    </source>
</evidence>
<dbReference type="AlphaFoldDB" id="A0A1R3G7U2"/>
<keyword evidence="3" id="KW-1185">Reference proteome</keyword>
<evidence type="ECO:0000313" key="3">
    <source>
        <dbReference type="Proteomes" id="UP000188268"/>
    </source>
</evidence>
<evidence type="ECO:0000256" key="1">
    <source>
        <dbReference type="SAM" id="MobiDB-lite"/>
    </source>
</evidence>
<comment type="caution">
    <text evidence="2">The sequence shown here is derived from an EMBL/GenBank/DDBJ whole genome shotgun (WGS) entry which is preliminary data.</text>
</comment>
<accession>A0A1R3G7U2</accession>